<sequence>MGFRVRGGTPFFSPHKKSPQIPFFSPKIRPRALFPHLPPLGGAVFPPLPLRASRTRSARAMLPLPPRLHLLLREGLPPLPQDPPSPHPPQPTPPFTFAPRRLRLGPQHPLFEDGDVHRHLYLQGVLTSLEEVAERPKVSEFSCHISGCSQVFDTLEGYEHHYNTLHRNVCSFCKRSFPSGNLLDIHILEWHDSLFQIMAEKQNMYQCLVEGCTEKFKSSKDRKDHLVTVHLYPADFRFDRPKKVKSGSKHRNSPVEQGASMPMDVSVDMAEQFQHWGVLHPEDETGRNPMCASKAIFERRKCEEEQDVGVLWKLCLSAHLISSQGIAGCCFCSPAHYQPTATAQVLHLLTHLVVKRPPGQECAGYTGNPTSISPIL</sequence>
<dbReference type="AlphaFoldDB" id="A0A8C0U5E0"/>
<dbReference type="Proteomes" id="UP000694410">
    <property type="component" value="Unplaced"/>
</dbReference>
<dbReference type="PANTHER" id="PTHR21354:SF0">
    <property type="entry name" value="ZINC FINGER PROTEIN 511"/>
    <property type="match status" value="1"/>
</dbReference>
<feature type="domain" description="C2H2-type" evidence="2">
    <location>
        <begin position="170"/>
        <end position="191"/>
    </location>
</feature>
<evidence type="ECO:0000256" key="1">
    <source>
        <dbReference type="SAM" id="MobiDB-lite"/>
    </source>
</evidence>
<reference evidence="3" key="2">
    <citation type="submission" date="2025-09" db="UniProtKB">
        <authorList>
            <consortium name="Ensembl"/>
        </authorList>
    </citation>
    <scope>IDENTIFICATION</scope>
</reference>
<dbReference type="PROSITE" id="PS00028">
    <property type="entry name" value="ZINC_FINGER_C2H2_1"/>
    <property type="match status" value="3"/>
</dbReference>
<feature type="compositionally biased region" description="Pro residues" evidence="1">
    <location>
        <begin position="77"/>
        <end position="96"/>
    </location>
</feature>
<dbReference type="InterPro" id="IPR039258">
    <property type="entry name" value="ZNF511"/>
</dbReference>
<feature type="region of interest" description="Disordered" evidence="1">
    <location>
        <begin position="74"/>
        <end position="96"/>
    </location>
</feature>
<organism evidence="3 4">
    <name type="scientific">Cyanistes caeruleus</name>
    <name type="common">Eurasian blue tit</name>
    <name type="synonym">Parus caeruleus</name>
    <dbReference type="NCBI Taxonomy" id="156563"/>
    <lineage>
        <taxon>Eukaryota</taxon>
        <taxon>Metazoa</taxon>
        <taxon>Chordata</taxon>
        <taxon>Craniata</taxon>
        <taxon>Vertebrata</taxon>
        <taxon>Euteleostomi</taxon>
        <taxon>Archelosauria</taxon>
        <taxon>Archosauria</taxon>
        <taxon>Dinosauria</taxon>
        <taxon>Saurischia</taxon>
        <taxon>Theropoda</taxon>
        <taxon>Coelurosauria</taxon>
        <taxon>Aves</taxon>
        <taxon>Neognathae</taxon>
        <taxon>Neoaves</taxon>
        <taxon>Telluraves</taxon>
        <taxon>Australaves</taxon>
        <taxon>Passeriformes</taxon>
        <taxon>Paridae</taxon>
        <taxon>Cyanistes</taxon>
    </lineage>
</organism>
<dbReference type="PANTHER" id="PTHR21354">
    <property type="entry name" value="ZINC FINGER PROTEIN 511"/>
    <property type="match status" value="1"/>
</dbReference>
<feature type="domain" description="C2H2-type" evidence="2">
    <location>
        <begin position="143"/>
        <end position="166"/>
    </location>
</feature>
<accession>A0A8C0U5E0</accession>
<evidence type="ECO:0000313" key="3">
    <source>
        <dbReference type="Ensembl" id="ENSCCEP00000002644.1"/>
    </source>
</evidence>
<proteinExistence type="predicted"/>
<reference evidence="3" key="1">
    <citation type="submission" date="2025-08" db="UniProtKB">
        <authorList>
            <consortium name="Ensembl"/>
        </authorList>
    </citation>
    <scope>IDENTIFICATION</scope>
</reference>
<dbReference type="Gene3D" id="3.30.160.60">
    <property type="entry name" value="Classic Zinc Finger"/>
    <property type="match status" value="1"/>
</dbReference>
<name>A0A8C0U5E0_CYACU</name>
<dbReference type="SMART" id="SM00355">
    <property type="entry name" value="ZnF_C2H2"/>
    <property type="match status" value="3"/>
</dbReference>
<dbReference type="InterPro" id="IPR013087">
    <property type="entry name" value="Znf_C2H2_type"/>
</dbReference>
<gene>
    <name evidence="3" type="primary">ZNF511</name>
</gene>
<evidence type="ECO:0000259" key="2">
    <source>
        <dbReference type="PROSITE" id="PS00028"/>
    </source>
</evidence>
<dbReference type="Ensembl" id="ENSCCET00000004349.1">
    <property type="protein sequence ID" value="ENSCCEP00000002644.1"/>
    <property type="gene ID" value="ENSCCEG00000002935.1"/>
</dbReference>
<protein>
    <submittedName>
        <fullName evidence="3">Zinc finger protein 511</fullName>
    </submittedName>
</protein>
<feature type="domain" description="C2H2-type" evidence="2">
    <location>
        <begin position="207"/>
        <end position="230"/>
    </location>
</feature>
<evidence type="ECO:0000313" key="4">
    <source>
        <dbReference type="Proteomes" id="UP000694410"/>
    </source>
</evidence>
<keyword evidence="4" id="KW-1185">Reference proteome</keyword>